<evidence type="ECO:0000259" key="3">
    <source>
        <dbReference type="Pfam" id="PF01551"/>
    </source>
</evidence>
<dbReference type="STRING" id="995034.SAMN05216219_1699"/>
<organism evidence="4 5">
    <name type="scientific">Mycetocola miduiensis</name>
    <dbReference type="NCBI Taxonomy" id="995034"/>
    <lineage>
        <taxon>Bacteria</taxon>
        <taxon>Bacillati</taxon>
        <taxon>Actinomycetota</taxon>
        <taxon>Actinomycetes</taxon>
        <taxon>Micrococcales</taxon>
        <taxon>Microbacteriaceae</taxon>
        <taxon>Mycetocola</taxon>
    </lineage>
</organism>
<dbReference type="Proteomes" id="UP000198867">
    <property type="component" value="Unassembled WGS sequence"/>
</dbReference>
<dbReference type="SUPFAM" id="SSF51261">
    <property type="entry name" value="Duplicated hybrid motif"/>
    <property type="match status" value="1"/>
</dbReference>
<evidence type="ECO:0000313" key="5">
    <source>
        <dbReference type="Proteomes" id="UP000198867"/>
    </source>
</evidence>
<dbReference type="PANTHER" id="PTHR21666:SF289">
    <property type="entry name" value="L-ALA--D-GLU ENDOPEPTIDASE"/>
    <property type="match status" value="1"/>
</dbReference>
<keyword evidence="1" id="KW-0732">Signal</keyword>
<reference evidence="5" key="1">
    <citation type="submission" date="2016-10" db="EMBL/GenBank/DDBJ databases">
        <authorList>
            <person name="Varghese N."/>
            <person name="Submissions S."/>
        </authorList>
    </citation>
    <scope>NUCLEOTIDE SEQUENCE [LARGE SCALE GENOMIC DNA]</scope>
    <source>
        <strain evidence="5">CGMCC 1.11101</strain>
    </source>
</reference>
<dbReference type="Pfam" id="PF01551">
    <property type="entry name" value="Peptidase_M23"/>
    <property type="match status" value="1"/>
</dbReference>
<feature type="compositionally biased region" description="Gly residues" evidence="2">
    <location>
        <begin position="260"/>
        <end position="277"/>
    </location>
</feature>
<dbReference type="InterPro" id="IPR050570">
    <property type="entry name" value="Cell_wall_metabolism_enzyme"/>
</dbReference>
<feature type="domain" description="M23ase beta-sheet core" evidence="3">
    <location>
        <begin position="320"/>
        <end position="416"/>
    </location>
</feature>
<gene>
    <name evidence="4" type="ORF">SAMN05216219_1699</name>
</gene>
<proteinExistence type="predicted"/>
<sequence>MVVGAVGIAVPATAAVSYPSWDDVTNARANEAAKKAQIDTVKALITSLRDASAAAQAAAATAATEYDDALFVAHEAEQKSADLKTQLETAQASAAASAQQAGSMFARMGRTNTFDVTASLLVDSGNADDTLYKLGAIDKLTGLSSQLLDDARQDANQVTSLSEQAVVAATVLEEARAESEAKLKAAEDAAAVAAAAVAEQELHEETLLGQLSFLEGETATVEAGYAAGVEAARKAEEERKERERAAAAKALADAIAAGKNNGGSGGGGGDGGGGGSNAGATGTYFQPSAQGWWRPLPGRVSSSYGPRSIICAGTGCSAPFHSGIDFANNCGTPMRAVAGGRVSYASYAGGFGYRVIVDHGGGVQSYYGHMQAGSIRVGVGSQISAGTFVGNVGATGVATGCHADVKIYVNGAHTNPAPFLRARGVSV</sequence>
<dbReference type="InterPro" id="IPR016047">
    <property type="entry name" value="M23ase_b-sheet_dom"/>
</dbReference>
<dbReference type="CDD" id="cd12797">
    <property type="entry name" value="M23_peptidase"/>
    <property type="match status" value="1"/>
</dbReference>
<accession>A0A1I5B333</accession>
<evidence type="ECO:0000313" key="4">
    <source>
        <dbReference type="EMBL" id="SFN69114.1"/>
    </source>
</evidence>
<protein>
    <submittedName>
        <fullName evidence="4">Septal ring factor EnvC, activator of murein hydrolases AmiA and AmiB</fullName>
    </submittedName>
</protein>
<evidence type="ECO:0000256" key="2">
    <source>
        <dbReference type="SAM" id="MobiDB-lite"/>
    </source>
</evidence>
<dbReference type="InterPro" id="IPR011055">
    <property type="entry name" value="Dup_hybrid_motif"/>
</dbReference>
<dbReference type="EMBL" id="FOVM01000004">
    <property type="protein sequence ID" value="SFN69114.1"/>
    <property type="molecule type" value="Genomic_DNA"/>
</dbReference>
<dbReference type="AlphaFoldDB" id="A0A1I5B333"/>
<dbReference type="PANTHER" id="PTHR21666">
    <property type="entry name" value="PEPTIDASE-RELATED"/>
    <property type="match status" value="1"/>
</dbReference>
<keyword evidence="4" id="KW-0378">Hydrolase</keyword>
<name>A0A1I5B333_9MICO</name>
<feature type="region of interest" description="Disordered" evidence="2">
    <location>
        <begin position="259"/>
        <end position="281"/>
    </location>
</feature>
<evidence type="ECO:0000256" key="1">
    <source>
        <dbReference type="ARBA" id="ARBA00022729"/>
    </source>
</evidence>
<keyword evidence="5" id="KW-1185">Reference proteome</keyword>
<dbReference type="Gene3D" id="2.70.70.10">
    <property type="entry name" value="Glucose Permease (Domain IIA)"/>
    <property type="match status" value="1"/>
</dbReference>
<dbReference type="GO" id="GO:0004222">
    <property type="term" value="F:metalloendopeptidase activity"/>
    <property type="evidence" value="ECO:0007669"/>
    <property type="project" value="TreeGrafter"/>
</dbReference>